<reference evidence="2 3" key="1">
    <citation type="submission" date="2021-04" db="EMBL/GenBank/DDBJ databases">
        <authorList>
            <person name="De Guttry C."/>
            <person name="Zahm M."/>
            <person name="Klopp C."/>
            <person name="Cabau C."/>
            <person name="Louis A."/>
            <person name="Berthelot C."/>
            <person name="Parey E."/>
            <person name="Roest Crollius H."/>
            <person name="Montfort J."/>
            <person name="Robinson-Rechavi M."/>
            <person name="Bucao C."/>
            <person name="Bouchez O."/>
            <person name="Gislard M."/>
            <person name="Lluch J."/>
            <person name="Milhes M."/>
            <person name="Lampietro C."/>
            <person name="Lopez Roques C."/>
            <person name="Donnadieu C."/>
            <person name="Braasch I."/>
            <person name="Desvignes T."/>
            <person name="Postlethwait J."/>
            <person name="Bobe J."/>
            <person name="Wedekind C."/>
            <person name="Guiguen Y."/>
        </authorList>
    </citation>
    <scope>NUCLEOTIDE SEQUENCE [LARGE SCALE GENOMIC DNA]</scope>
    <source>
        <strain evidence="2">Cs_M1</strain>
        <tissue evidence="2">Blood</tissue>
    </source>
</reference>
<dbReference type="AlphaFoldDB" id="A0AAN8R2E2"/>
<dbReference type="EMBL" id="JAGTTL010000007">
    <property type="protein sequence ID" value="KAK6320523.1"/>
    <property type="molecule type" value="Genomic_DNA"/>
</dbReference>
<organism evidence="2 3">
    <name type="scientific">Coregonus suidteri</name>
    <dbReference type="NCBI Taxonomy" id="861788"/>
    <lineage>
        <taxon>Eukaryota</taxon>
        <taxon>Metazoa</taxon>
        <taxon>Chordata</taxon>
        <taxon>Craniata</taxon>
        <taxon>Vertebrata</taxon>
        <taxon>Euteleostomi</taxon>
        <taxon>Actinopterygii</taxon>
        <taxon>Neopterygii</taxon>
        <taxon>Teleostei</taxon>
        <taxon>Protacanthopterygii</taxon>
        <taxon>Salmoniformes</taxon>
        <taxon>Salmonidae</taxon>
        <taxon>Coregoninae</taxon>
        <taxon>Coregonus</taxon>
    </lineage>
</organism>
<evidence type="ECO:0000256" key="1">
    <source>
        <dbReference type="SAM" id="SignalP"/>
    </source>
</evidence>
<name>A0AAN8R2E2_9TELE</name>
<dbReference type="Proteomes" id="UP001356427">
    <property type="component" value="Unassembled WGS sequence"/>
</dbReference>
<proteinExistence type="predicted"/>
<keyword evidence="1" id="KW-0732">Signal</keyword>
<feature type="chain" id="PRO_5042958608" evidence="1">
    <location>
        <begin position="20"/>
        <end position="171"/>
    </location>
</feature>
<evidence type="ECO:0000313" key="2">
    <source>
        <dbReference type="EMBL" id="KAK6320523.1"/>
    </source>
</evidence>
<dbReference type="InterPro" id="IPR045860">
    <property type="entry name" value="Snake_toxin-like_sf"/>
</dbReference>
<gene>
    <name evidence="2" type="ORF">J4Q44_G00096300</name>
</gene>
<evidence type="ECO:0000313" key="3">
    <source>
        <dbReference type="Proteomes" id="UP001356427"/>
    </source>
</evidence>
<protein>
    <submittedName>
        <fullName evidence="2">Uncharacterized protein</fullName>
    </submittedName>
</protein>
<comment type="caution">
    <text evidence="2">The sequence shown here is derived from an EMBL/GenBank/DDBJ whole genome shotgun (WGS) entry which is preliminary data.</text>
</comment>
<accession>A0AAN8R2E2</accession>
<feature type="signal peptide" evidence="1">
    <location>
        <begin position="1"/>
        <end position="19"/>
    </location>
</feature>
<keyword evidence="3" id="KW-1185">Reference proteome</keyword>
<dbReference type="SUPFAM" id="SSF57302">
    <property type="entry name" value="Snake toxin-like"/>
    <property type="match status" value="1"/>
</dbReference>
<sequence length="171" mass="18229">MKLILTLSLICTLFCSVEMLQCFNCIGAECGTNQTLVTCPDSLNKACLTATVTIPGPINTTQTIKVCSPISNCGGPLNSEATVGPEVRSQVLLPAIAFHQHRTILQSNQLWDVDPMSQCSPSHNSNLRQSVHSGLSEALLDEAEAAVVGKLDVACDQEVKVQTVVELVHGL</sequence>